<keyword evidence="2" id="KW-1185">Reference proteome</keyword>
<reference evidence="1" key="1">
    <citation type="journal article" date="2023" name="Plant J.">
        <title>Genome sequences and population genomics provide insights into the demographic history, inbreeding, and mutation load of two 'living fossil' tree species of Dipteronia.</title>
        <authorList>
            <person name="Feng Y."/>
            <person name="Comes H.P."/>
            <person name="Chen J."/>
            <person name="Zhu S."/>
            <person name="Lu R."/>
            <person name="Zhang X."/>
            <person name="Li P."/>
            <person name="Qiu J."/>
            <person name="Olsen K.M."/>
            <person name="Qiu Y."/>
        </authorList>
    </citation>
    <scope>NUCLEOTIDE SEQUENCE</scope>
    <source>
        <strain evidence="1">KIB01</strain>
    </source>
</reference>
<proteinExistence type="predicted"/>
<comment type="caution">
    <text evidence="1">The sequence shown here is derived from an EMBL/GenBank/DDBJ whole genome shotgun (WGS) entry which is preliminary data.</text>
</comment>
<dbReference type="AlphaFoldDB" id="A0AAE0CQD6"/>
<accession>A0AAE0CQD6</accession>
<dbReference type="EMBL" id="JANJYI010000002">
    <property type="protein sequence ID" value="KAK2659622.1"/>
    <property type="molecule type" value="Genomic_DNA"/>
</dbReference>
<gene>
    <name evidence="1" type="ORF">Ddye_006155</name>
</gene>
<name>A0AAE0CQD6_9ROSI</name>
<protein>
    <submittedName>
        <fullName evidence="1">Uncharacterized protein</fullName>
    </submittedName>
</protein>
<organism evidence="1 2">
    <name type="scientific">Dipteronia dyeriana</name>
    <dbReference type="NCBI Taxonomy" id="168575"/>
    <lineage>
        <taxon>Eukaryota</taxon>
        <taxon>Viridiplantae</taxon>
        <taxon>Streptophyta</taxon>
        <taxon>Embryophyta</taxon>
        <taxon>Tracheophyta</taxon>
        <taxon>Spermatophyta</taxon>
        <taxon>Magnoliopsida</taxon>
        <taxon>eudicotyledons</taxon>
        <taxon>Gunneridae</taxon>
        <taxon>Pentapetalae</taxon>
        <taxon>rosids</taxon>
        <taxon>malvids</taxon>
        <taxon>Sapindales</taxon>
        <taxon>Sapindaceae</taxon>
        <taxon>Hippocastanoideae</taxon>
        <taxon>Acereae</taxon>
        <taxon>Dipteronia</taxon>
    </lineage>
</organism>
<evidence type="ECO:0000313" key="2">
    <source>
        <dbReference type="Proteomes" id="UP001280121"/>
    </source>
</evidence>
<sequence>MTQVSQHHGSSFVEFCHYDSNRTCLAAITVVWLKDILIRDSFKNRRSSLGYTSILNSAVQHQTLHIVGVHVADIVSIRIWNYIEAYSSAKAEHKAAPLIVFGMADS</sequence>
<dbReference type="Proteomes" id="UP001280121">
    <property type="component" value="Unassembled WGS sequence"/>
</dbReference>
<evidence type="ECO:0000313" key="1">
    <source>
        <dbReference type="EMBL" id="KAK2659622.1"/>
    </source>
</evidence>